<gene>
    <name evidence="1" type="ORF">GM51_5110</name>
</gene>
<evidence type="ECO:0008006" key="2">
    <source>
        <dbReference type="Google" id="ProtNLM"/>
    </source>
</evidence>
<organism evidence="1">
    <name type="scientific">freshwater metagenome</name>
    <dbReference type="NCBI Taxonomy" id="449393"/>
    <lineage>
        <taxon>unclassified sequences</taxon>
        <taxon>metagenomes</taxon>
        <taxon>ecological metagenomes</taxon>
    </lineage>
</organism>
<proteinExistence type="predicted"/>
<reference evidence="1" key="1">
    <citation type="submission" date="2014-06" db="EMBL/GenBank/DDBJ databases">
        <title>Key roles for freshwater Actinobacteria revealed by deep metagenomic sequencing.</title>
        <authorList>
            <person name="Ghai R."/>
            <person name="Mizuno C.M."/>
            <person name="Picazo A."/>
            <person name="Camacho A."/>
            <person name="Rodriguez-Valera F."/>
        </authorList>
    </citation>
    <scope>NUCLEOTIDE SEQUENCE</scope>
</reference>
<dbReference type="InterPro" id="IPR027417">
    <property type="entry name" value="P-loop_NTPase"/>
</dbReference>
<protein>
    <recommendedName>
        <fullName evidence="2">Sulfotransferase domain-containing protein</fullName>
    </recommendedName>
</protein>
<comment type="caution">
    <text evidence="1">The sequence shown here is derived from an EMBL/GenBank/DDBJ whole genome shotgun (WGS) entry which is preliminary data.</text>
</comment>
<dbReference type="EMBL" id="JNSL01000021">
    <property type="protein sequence ID" value="KGA20517.1"/>
    <property type="molecule type" value="Genomic_DNA"/>
</dbReference>
<name>A0A094QAW6_9ZZZZ</name>
<dbReference type="AlphaFoldDB" id="A0A094QAW6"/>
<sequence length="263" mass="29585">MKKIAIAGPGRSGTSFLVRLFDAWGFSVPSGDANWHETAQAGLESRIGGDSPFDVDKDPWAFNYIDGLTDDQMAQYSVMLVPIRDLRHAAVSRSVQERFARMTSGDLDKWAWESWGVVPGGAIYDTSVSGVESVLQKGLWQLLEVASRRGLPSVILNFPRIVEDFDYLWAQVGPFVASRVSEKDARAAWKKIAQVDKVRIRENPSSMDPDELQSIVRQQISRLGALTREHDAAVAERDLAVAERDAMRASRSWRYTRLFRRTR</sequence>
<evidence type="ECO:0000313" key="1">
    <source>
        <dbReference type="EMBL" id="KGA20517.1"/>
    </source>
</evidence>
<accession>A0A094QAW6</accession>
<dbReference type="SUPFAM" id="SSF52540">
    <property type="entry name" value="P-loop containing nucleoside triphosphate hydrolases"/>
    <property type="match status" value="1"/>
</dbReference>